<feature type="non-terminal residue" evidence="1">
    <location>
        <position position="224"/>
    </location>
</feature>
<keyword evidence="2" id="KW-1185">Reference proteome</keyword>
<protein>
    <recommendedName>
        <fullName evidence="3">Serpin domain-containing protein</fullName>
    </recommendedName>
</protein>
<evidence type="ECO:0000313" key="1">
    <source>
        <dbReference type="EMBL" id="CAH0724219.1"/>
    </source>
</evidence>
<dbReference type="EMBL" id="OV170224">
    <property type="protein sequence ID" value="CAH0724219.1"/>
    <property type="molecule type" value="Genomic_DNA"/>
</dbReference>
<evidence type="ECO:0008006" key="3">
    <source>
        <dbReference type="Google" id="ProtNLM"/>
    </source>
</evidence>
<dbReference type="InterPro" id="IPR042185">
    <property type="entry name" value="Serpin_sf_2"/>
</dbReference>
<dbReference type="Gene3D" id="2.30.39.10">
    <property type="entry name" value="Alpha-1-antitrypsin, domain 1"/>
    <property type="match status" value="1"/>
</dbReference>
<accession>A0A8J9USP3</accession>
<name>A0A8J9USP3_9NEOP</name>
<reference evidence="1" key="1">
    <citation type="submission" date="2021-12" db="EMBL/GenBank/DDBJ databases">
        <authorList>
            <person name="Martin H S."/>
        </authorList>
    </citation>
    <scope>NUCLEOTIDE SEQUENCE</scope>
</reference>
<gene>
    <name evidence="1" type="ORF">BINO364_LOCUS9960</name>
</gene>
<dbReference type="AlphaFoldDB" id="A0A8J9USP3"/>
<dbReference type="OrthoDB" id="6914168at2759"/>
<proteinExistence type="predicted"/>
<organism evidence="1 2">
    <name type="scientific">Brenthis ino</name>
    <name type="common">lesser marbled fritillary</name>
    <dbReference type="NCBI Taxonomy" id="405034"/>
    <lineage>
        <taxon>Eukaryota</taxon>
        <taxon>Metazoa</taxon>
        <taxon>Ecdysozoa</taxon>
        <taxon>Arthropoda</taxon>
        <taxon>Hexapoda</taxon>
        <taxon>Insecta</taxon>
        <taxon>Pterygota</taxon>
        <taxon>Neoptera</taxon>
        <taxon>Endopterygota</taxon>
        <taxon>Lepidoptera</taxon>
        <taxon>Glossata</taxon>
        <taxon>Ditrysia</taxon>
        <taxon>Papilionoidea</taxon>
        <taxon>Nymphalidae</taxon>
        <taxon>Heliconiinae</taxon>
        <taxon>Argynnini</taxon>
        <taxon>Brenthis</taxon>
    </lineage>
</organism>
<evidence type="ECO:0000313" key="2">
    <source>
        <dbReference type="Proteomes" id="UP000838878"/>
    </source>
</evidence>
<sequence length="224" mass="25606">MLSQIQRSWISSPLGSNLLLVLFKNNNANNNCVQLETLLINKKEFNSKSEVYYSNINDVKNKLHLPENVTILSLRNFKEDIKEVLWLLELPIRDNDFKLMIIVPNEVDVMKLILEGFSAATASIQPFFTYISTLNAPCIKFDSLLEETQKIDSDVTITKAEVGSVEIDNIGVSINVFTCIFLTSIQTQVTKKFKKISEYPFYFSLVFKDTSIFNGKYIDVKKPN</sequence>
<dbReference type="Proteomes" id="UP000838878">
    <property type="component" value="Chromosome 4"/>
</dbReference>